<name>A0A409XAY5_PSICY</name>
<organism evidence="2 3">
    <name type="scientific">Psilocybe cyanescens</name>
    <dbReference type="NCBI Taxonomy" id="93625"/>
    <lineage>
        <taxon>Eukaryota</taxon>
        <taxon>Fungi</taxon>
        <taxon>Dikarya</taxon>
        <taxon>Basidiomycota</taxon>
        <taxon>Agaricomycotina</taxon>
        <taxon>Agaricomycetes</taxon>
        <taxon>Agaricomycetidae</taxon>
        <taxon>Agaricales</taxon>
        <taxon>Agaricineae</taxon>
        <taxon>Strophariaceae</taxon>
        <taxon>Psilocybe</taxon>
    </lineage>
</organism>
<dbReference type="AlphaFoldDB" id="A0A409XAY5"/>
<gene>
    <name evidence="2" type="ORF">CVT25_001200</name>
</gene>
<reference evidence="2 3" key="1">
    <citation type="journal article" date="2018" name="Evol. Lett.">
        <title>Horizontal gene cluster transfer increased hallucinogenic mushroom diversity.</title>
        <authorList>
            <person name="Reynolds H.T."/>
            <person name="Vijayakumar V."/>
            <person name="Gluck-Thaler E."/>
            <person name="Korotkin H.B."/>
            <person name="Matheny P.B."/>
            <person name="Slot J.C."/>
        </authorList>
    </citation>
    <scope>NUCLEOTIDE SEQUENCE [LARGE SCALE GENOMIC DNA]</scope>
    <source>
        <strain evidence="2 3">2631</strain>
    </source>
</reference>
<accession>A0A409XAY5</accession>
<comment type="caution">
    <text evidence="2">The sequence shown here is derived from an EMBL/GenBank/DDBJ whole genome shotgun (WGS) entry which is preliminary data.</text>
</comment>
<dbReference type="Proteomes" id="UP000283269">
    <property type="component" value="Unassembled WGS sequence"/>
</dbReference>
<sequence length="75" mass="7576">MRVCGSGGNSLVDFPAWNPPPLPSPARNENGDGRPGAHAHANTHAPPTPITLSTANSAARTYVADGPAEGVVHIG</sequence>
<feature type="region of interest" description="Disordered" evidence="1">
    <location>
        <begin position="1"/>
        <end position="52"/>
    </location>
</feature>
<evidence type="ECO:0000313" key="2">
    <source>
        <dbReference type="EMBL" id="PPQ87932.1"/>
    </source>
</evidence>
<evidence type="ECO:0000313" key="3">
    <source>
        <dbReference type="Proteomes" id="UP000283269"/>
    </source>
</evidence>
<keyword evidence="3" id="KW-1185">Reference proteome</keyword>
<dbReference type="InParanoid" id="A0A409XAY5"/>
<proteinExistence type="predicted"/>
<evidence type="ECO:0000256" key="1">
    <source>
        <dbReference type="SAM" id="MobiDB-lite"/>
    </source>
</evidence>
<protein>
    <submittedName>
        <fullName evidence="2">Uncharacterized protein</fullName>
    </submittedName>
</protein>
<dbReference type="EMBL" id="NHYD01002185">
    <property type="protein sequence ID" value="PPQ87932.1"/>
    <property type="molecule type" value="Genomic_DNA"/>
</dbReference>